<accession>A0A222G7M6</accession>
<dbReference type="Proteomes" id="UP000202259">
    <property type="component" value="Chromosome"/>
</dbReference>
<evidence type="ECO:0000313" key="3">
    <source>
        <dbReference type="Proteomes" id="UP000202259"/>
    </source>
</evidence>
<dbReference type="KEGG" id="cber:B5D82_09030"/>
<dbReference type="RefSeq" id="WP_081150957.1">
    <property type="nucleotide sequence ID" value="NZ_CP020465.1"/>
</dbReference>
<keyword evidence="3" id="KW-1185">Reference proteome</keyword>
<keyword evidence="1" id="KW-0732">Signal</keyword>
<dbReference type="OrthoDB" id="6226475at2"/>
<evidence type="ECO:0000256" key="1">
    <source>
        <dbReference type="SAM" id="SignalP"/>
    </source>
</evidence>
<protein>
    <submittedName>
        <fullName evidence="2">Uncharacterized protein</fullName>
    </submittedName>
</protein>
<name>A0A222G7M6_9GAMM</name>
<sequence>MTIKFFSRKNSYDYFLVSCLLTFFLSTPLHATQSQSLDMNQWLKARFGAQHEALIPIVAVADMLYSCQQQNQTDENLTIKAMITQLDKNTLAEKLIACLGEESPKSDTALNYGLKGCFHEQLLHLSVDEKQQKMRLVTETIKGLSRSERQKSFTQCVTDQAIHYLK</sequence>
<gene>
    <name evidence="2" type="ORF">B5D82_09030</name>
</gene>
<dbReference type="AlphaFoldDB" id="A0A222G7M6"/>
<evidence type="ECO:0000313" key="2">
    <source>
        <dbReference type="EMBL" id="ASP47887.1"/>
    </source>
</evidence>
<feature type="signal peptide" evidence="1">
    <location>
        <begin position="1"/>
        <end position="31"/>
    </location>
</feature>
<dbReference type="EMBL" id="CP020465">
    <property type="protein sequence ID" value="ASP47887.1"/>
    <property type="molecule type" value="Genomic_DNA"/>
</dbReference>
<reference evidence="2 3" key="1">
    <citation type="submission" date="2017-08" db="EMBL/GenBank/DDBJ databases">
        <title>Complete genome of Colwellia sp. NB097-1, a psychrophile bacterium ioslated from Bering Sea.</title>
        <authorList>
            <person name="Chen X."/>
        </authorList>
    </citation>
    <scope>NUCLEOTIDE SEQUENCE [LARGE SCALE GENOMIC DNA]</scope>
    <source>
        <strain evidence="2 3">NB097-1</strain>
    </source>
</reference>
<organism evidence="2 3">
    <name type="scientific">Cognaticolwellia beringensis</name>
    <dbReference type="NCBI Taxonomy" id="1967665"/>
    <lineage>
        <taxon>Bacteria</taxon>
        <taxon>Pseudomonadati</taxon>
        <taxon>Pseudomonadota</taxon>
        <taxon>Gammaproteobacteria</taxon>
        <taxon>Alteromonadales</taxon>
        <taxon>Colwelliaceae</taxon>
        <taxon>Cognaticolwellia</taxon>
    </lineage>
</organism>
<proteinExistence type="predicted"/>
<feature type="chain" id="PRO_5012329911" evidence="1">
    <location>
        <begin position="32"/>
        <end position="166"/>
    </location>
</feature>